<reference evidence="1 2" key="1">
    <citation type="submission" date="2023-06" db="EMBL/GenBank/DDBJ databases">
        <title>Genome sequence of Methanimicrococcus sp. At1.</title>
        <authorList>
            <person name="Protasov E."/>
            <person name="Platt K."/>
            <person name="Poehlein A."/>
            <person name="Daniel R."/>
            <person name="Brune A."/>
        </authorList>
    </citation>
    <scope>NUCLEOTIDE SEQUENCE [LARGE SCALE GENOMIC DNA]</scope>
    <source>
        <strain evidence="1 2">At1</strain>
    </source>
</reference>
<keyword evidence="2" id="KW-1185">Reference proteome</keyword>
<name>A0ABU3VPZ4_9EURY</name>
<evidence type="ECO:0000313" key="1">
    <source>
        <dbReference type="EMBL" id="MDV0444955.1"/>
    </source>
</evidence>
<accession>A0ABU3VPZ4</accession>
<dbReference type="EMBL" id="JAWDKC010000011">
    <property type="protein sequence ID" value="MDV0444955.1"/>
    <property type="molecule type" value="Genomic_DNA"/>
</dbReference>
<proteinExistence type="predicted"/>
<protein>
    <submittedName>
        <fullName evidence="1">Uncharacterized protein</fullName>
    </submittedName>
</protein>
<comment type="caution">
    <text evidence="1">The sequence shown here is derived from an EMBL/GenBank/DDBJ whole genome shotgun (WGS) entry which is preliminary data.</text>
</comment>
<evidence type="ECO:0000313" key="2">
    <source>
        <dbReference type="Proteomes" id="UP001272052"/>
    </source>
</evidence>
<gene>
    <name evidence="1" type="ORF">MmiAt1_05050</name>
</gene>
<dbReference type="Proteomes" id="UP001272052">
    <property type="component" value="Unassembled WGS sequence"/>
</dbReference>
<organism evidence="1 2">
    <name type="scientific">Methanimicrococcus hacksteinii</name>
    <dbReference type="NCBI Taxonomy" id="3028293"/>
    <lineage>
        <taxon>Archaea</taxon>
        <taxon>Methanobacteriati</taxon>
        <taxon>Methanobacteriota</taxon>
        <taxon>Stenosarchaea group</taxon>
        <taxon>Methanomicrobia</taxon>
        <taxon>Methanosarcinales</taxon>
        <taxon>Methanosarcinaceae</taxon>
        <taxon>Methanimicrococcus</taxon>
    </lineage>
</organism>
<sequence length="103" mass="11849">MYHLILITSVRYANVGTDYLTVCVPLLPYCLRHCYLTVCVPLLPYCLLLPFAAAVCCCCRCARAAPLFKKLIEKEPSFFKKIEKRIGFLKNPKIKNQKSRYSI</sequence>